<keyword evidence="16 23" id="KW-0067">ATP-binding</keyword>
<evidence type="ECO:0000256" key="24">
    <source>
        <dbReference type="SAM" id="SignalP"/>
    </source>
</evidence>
<protein>
    <recommendedName>
        <fullName evidence="5">non-specific serine/threonine protein kinase</fullName>
        <ecNumber evidence="5">2.7.11.1</ecNumber>
    </recommendedName>
</protein>
<evidence type="ECO:0000256" key="13">
    <source>
        <dbReference type="ARBA" id="ARBA00022737"/>
    </source>
</evidence>
<dbReference type="PANTHER" id="PTHR27008:SF432">
    <property type="entry name" value="PROTEIN KINASE DOMAIN-CONTAINING PROTEIN"/>
    <property type="match status" value="1"/>
</dbReference>
<comment type="catalytic activity">
    <reaction evidence="22">
        <text>L-seryl-[protein] + ATP = O-phospho-L-seryl-[protein] + ADP + H(+)</text>
        <dbReference type="Rhea" id="RHEA:17989"/>
        <dbReference type="Rhea" id="RHEA-COMP:9863"/>
        <dbReference type="Rhea" id="RHEA-COMP:11604"/>
        <dbReference type="ChEBI" id="CHEBI:15378"/>
        <dbReference type="ChEBI" id="CHEBI:29999"/>
        <dbReference type="ChEBI" id="CHEBI:30616"/>
        <dbReference type="ChEBI" id="CHEBI:83421"/>
        <dbReference type="ChEBI" id="CHEBI:456216"/>
        <dbReference type="EC" id="2.7.11.1"/>
    </reaction>
</comment>
<dbReference type="InterPro" id="IPR001611">
    <property type="entry name" value="Leu-rich_rpt"/>
</dbReference>
<dbReference type="InterPro" id="IPR000719">
    <property type="entry name" value="Prot_kinase_dom"/>
</dbReference>
<dbReference type="SMART" id="SM00369">
    <property type="entry name" value="LRR_TYP"/>
    <property type="match status" value="9"/>
</dbReference>
<evidence type="ECO:0000256" key="21">
    <source>
        <dbReference type="ARBA" id="ARBA00047899"/>
    </source>
</evidence>
<dbReference type="GO" id="GO:0009791">
    <property type="term" value="P:post-embryonic development"/>
    <property type="evidence" value="ECO:0007669"/>
    <property type="project" value="UniProtKB-ARBA"/>
</dbReference>
<feature type="binding site" evidence="23">
    <location>
        <position position="968"/>
    </location>
    <ligand>
        <name>ATP</name>
        <dbReference type="ChEBI" id="CHEBI:30616"/>
    </ligand>
</feature>
<dbReference type="Gene3D" id="3.30.200.20">
    <property type="entry name" value="Phosphorylase Kinase, domain 1"/>
    <property type="match status" value="2"/>
</dbReference>
<evidence type="ECO:0000256" key="2">
    <source>
        <dbReference type="ARBA" id="ARBA00004479"/>
    </source>
</evidence>
<evidence type="ECO:0000256" key="15">
    <source>
        <dbReference type="ARBA" id="ARBA00022777"/>
    </source>
</evidence>
<dbReference type="PANTHER" id="PTHR27008">
    <property type="entry name" value="OS04G0122200 PROTEIN"/>
    <property type="match status" value="1"/>
</dbReference>
<keyword evidence="9" id="KW-0433">Leucine-rich repeat</keyword>
<evidence type="ECO:0000256" key="12">
    <source>
        <dbReference type="ARBA" id="ARBA00022729"/>
    </source>
</evidence>
<evidence type="ECO:0000256" key="17">
    <source>
        <dbReference type="ARBA" id="ARBA00022989"/>
    </source>
</evidence>
<dbReference type="SUPFAM" id="SSF52058">
    <property type="entry name" value="L domain-like"/>
    <property type="match status" value="1"/>
</dbReference>
<keyword evidence="12 24" id="KW-0732">Signal</keyword>
<dbReference type="PROSITE" id="PS00107">
    <property type="entry name" value="PROTEIN_KINASE_ATP"/>
    <property type="match status" value="2"/>
</dbReference>
<dbReference type="FunFam" id="3.80.10.10:FF:000275">
    <property type="entry name" value="Leucine-rich repeat receptor-like protein kinase"/>
    <property type="match status" value="1"/>
</dbReference>
<keyword evidence="17" id="KW-1133">Transmembrane helix</keyword>
<evidence type="ECO:0000256" key="11">
    <source>
        <dbReference type="ARBA" id="ARBA00022692"/>
    </source>
</evidence>
<evidence type="ECO:0000256" key="7">
    <source>
        <dbReference type="ARBA" id="ARBA00022527"/>
    </source>
</evidence>
<keyword evidence="7" id="KW-0723">Serine/threonine-protein kinase</keyword>
<dbReference type="EC" id="2.7.11.1" evidence="5"/>
<dbReference type="InterPro" id="IPR032675">
    <property type="entry name" value="LRR_dom_sf"/>
</dbReference>
<evidence type="ECO:0000256" key="9">
    <source>
        <dbReference type="ARBA" id="ARBA00022614"/>
    </source>
</evidence>
<dbReference type="Proteomes" id="UP000712281">
    <property type="component" value="Unassembled WGS sequence"/>
</dbReference>
<dbReference type="EMBL" id="QGKW02001940">
    <property type="protein sequence ID" value="KAF2556708.1"/>
    <property type="molecule type" value="Genomic_DNA"/>
</dbReference>
<dbReference type="FunFam" id="3.80.10.10:FF:000233">
    <property type="entry name" value="Leucine-rich repeat receptor-like protein kinase TDR"/>
    <property type="match status" value="1"/>
</dbReference>
<evidence type="ECO:0000256" key="5">
    <source>
        <dbReference type="ARBA" id="ARBA00012513"/>
    </source>
</evidence>
<dbReference type="GO" id="GO:0005886">
    <property type="term" value="C:plasma membrane"/>
    <property type="evidence" value="ECO:0007669"/>
    <property type="project" value="UniProtKB-SubCell"/>
</dbReference>
<dbReference type="InterPro" id="IPR011009">
    <property type="entry name" value="Kinase-like_dom_sf"/>
</dbReference>
<dbReference type="SUPFAM" id="SSF52047">
    <property type="entry name" value="RNI-like"/>
    <property type="match status" value="2"/>
</dbReference>
<evidence type="ECO:0000256" key="3">
    <source>
        <dbReference type="ARBA" id="ARBA00008684"/>
    </source>
</evidence>
<dbReference type="FunFam" id="1.10.510.10:FF:000358">
    <property type="entry name" value="Putative leucine-rich repeat receptor-like serine/threonine-protein kinase"/>
    <property type="match status" value="2"/>
</dbReference>
<keyword evidence="14 23" id="KW-0547">Nucleotide-binding</keyword>
<keyword evidence="8" id="KW-0597">Phosphoprotein</keyword>
<feature type="chain" id="PRO_5035820664" description="non-specific serine/threonine protein kinase" evidence="24">
    <location>
        <begin position="20"/>
        <end position="1553"/>
    </location>
</feature>
<keyword evidence="11" id="KW-0812">Transmembrane</keyword>
<feature type="domain" description="Protein kinase" evidence="25">
    <location>
        <begin position="1278"/>
        <end position="1549"/>
    </location>
</feature>
<dbReference type="InterPro" id="IPR013210">
    <property type="entry name" value="LRR_N_plant-typ"/>
</dbReference>
<evidence type="ECO:0000256" key="14">
    <source>
        <dbReference type="ARBA" id="ARBA00022741"/>
    </source>
</evidence>
<name>A0A8S9HN33_BRACR</name>
<dbReference type="Gene3D" id="1.10.510.10">
    <property type="entry name" value="Transferase(Phosphotransferase) domain 1"/>
    <property type="match status" value="2"/>
</dbReference>
<comment type="caution">
    <text evidence="26">The sequence shown here is derived from an EMBL/GenBank/DDBJ whole genome shotgun (WGS) entry which is preliminary data.</text>
</comment>
<evidence type="ECO:0000256" key="10">
    <source>
        <dbReference type="ARBA" id="ARBA00022679"/>
    </source>
</evidence>
<evidence type="ECO:0000256" key="1">
    <source>
        <dbReference type="ARBA" id="ARBA00004162"/>
    </source>
</evidence>
<feature type="binding site" evidence="23">
    <location>
        <position position="1307"/>
    </location>
    <ligand>
        <name>ATP</name>
        <dbReference type="ChEBI" id="CHEBI:30616"/>
    </ligand>
</feature>
<evidence type="ECO:0000256" key="6">
    <source>
        <dbReference type="ARBA" id="ARBA00022475"/>
    </source>
</evidence>
<dbReference type="Pfam" id="PF00560">
    <property type="entry name" value="LRR_1"/>
    <property type="match status" value="11"/>
</dbReference>
<gene>
    <name evidence="26" type="ORF">F2Q68_00017208</name>
</gene>
<dbReference type="FunFam" id="3.80.10.10:FF:000095">
    <property type="entry name" value="LRR receptor-like serine/threonine-protein kinase GSO1"/>
    <property type="match status" value="1"/>
</dbReference>
<evidence type="ECO:0000256" key="19">
    <source>
        <dbReference type="ARBA" id="ARBA00023170"/>
    </source>
</evidence>
<evidence type="ECO:0000313" key="27">
    <source>
        <dbReference type="Proteomes" id="UP000712281"/>
    </source>
</evidence>
<dbReference type="InterPro" id="IPR003591">
    <property type="entry name" value="Leu-rich_rpt_typical-subtyp"/>
</dbReference>
<sequence>MRLFLLFSFSALLLHEAYGFTDEPDRKALLDIKSQVSEENQDVLSSWNNSSPLCNWKGVTCGLKHKRVTRLDLGGCQLRGTISPSIGNLSFLISLNLSDNSIGGTIPYEVGNLFRLKYLNMSFNILGGEIPVNLFNCSRLLDLDLWHNHLEGGVPSELESLGKLEILDLSANKLRGKLPASLGNLTSLMRVEFWENNLEGKIPDDLAILTQLVHLELGVNKFSGGFPLFIYNFSSLEYLNMFGNVFSGSLKPDFGNLLPKLRLLYMGTNSFTGPIPTTLSNISNLQEFGIEYNKMIGSIPSSLGKLKNLQRLLLNNNSLGSCSSGDLDFLKALSNCTQLHTLLVNRNRFGGDLPTSITNLSTNLWKLDLGTNFISGTIPYGIGNLVSLQKLELRENLLTRPLPSSIGKLSRLVFLNLTSNRMSGEIPSSIGNITGLLGLDLSDNHLGGGVPSELESLEKLEILNLGVNNLRGKLPASLGNLTSLMRVRFSHNNLEGNIPDDLAKLTQLVRLVLGSNKFSGGFPLSIYNFSSLEYLNMFGNVFSGSLKPDFGNLLSKLQLLHMGANSFTGPIPTTLSNISNLQEFGIEYNKMIGSIPLSFGKLKNLQKLRLNNNSLGSYSSGDLDFLKALSNCTQLLTLLVNRNKLGGDLPTSITNLSTNLWKLDLGTNFISGTIPYDIGNLVSLQKLVLRENLLTGPLPSSIGKLSRLVFLNLTSNRMSGEAFFNRQHHLLNGTIPQEIMQIQSLVELDLSNNSLTGSLPEYIKPLERLCTLSVAHNKLYGQLPQVLGNCLSLENLFLQGIFFYDIPNIKGLMGAKRLDFSNNDFSGSIPGYFGNFSLLEYLNLSINNFVGEVPTEGKFRNATVVLVFGNQYLCGGIKELKLNQCIVQAQPSHSSSSNKVAIEKIKNNQLSSNSTSSSAREVVHEKISYAYLRNATDGFSSSNLIGSGSFGTVFKAFLPTENKVVAVKVLNLQRRGAMKSFMTECEALKDIRHRNLVKLLTACSSTDLQGNYFRALIYELMPNGSLDMWLHPEEVEEIRRPSRTLTLFERLNIATDVISVLEYIHVYCHEPIAHCDLKPSNVLLDKDLTGHVSDFGIARLLMKLDQESFFNHLSSAGVIGTIGYAAPEYGMGGQPSIYGDVYSFGVLLLEMFTGKRPTNDLFGGNVTLNSYIKLALLERVLDIADNSILNSGLGAGFPFDECLIMVFKFQSVFDKVVDVSGCVLEERPGDDINDILPLFPRKKIKNNQLSSNSTSSSALEVFHEKISYAYLRNATDGFSSSNLIGSGSFGTVFKALLPTENKVVAVKVINLQRRGAMKSFLTECESLKDIWHRNLVKLLTACSSTDLQGNDFRALIYELMPNGSLDMWLHPEEVEEIHRPSRPLTLFERLNISPSNVLLDKDLTGHVSEFGIARLLMQLDQESLFNQLSSAGVRGTIGYAAPGQPSIYGDVYSFGVLLLEMFTEKRPTNDLFGGNVTLNCYIKLALPERVLDIADNSILNSGLRAGFPLDECLIMVFKVGLRCCEESPKNRLATSEARKELILIIERFFIGRR</sequence>
<feature type="domain" description="Protein kinase" evidence="25">
    <location>
        <begin position="939"/>
        <end position="1266"/>
    </location>
</feature>
<keyword evidence="10" id="KW-0808">Transferase</keyword>
<comment type="catalytic activity">
    <reaction evidence="21">
        <text>L-threonyl-[protein] + ATP = O-phospho-L-threonyl-[protein] + ADP + H(+)</text>
        <dbReference type="Rhea" id="RHEA:46608"/>
        <dbReference type="Rhea" id="RHEA-COMP:11060"/>
        <dbReference type="Rhea" id="RHEA-COMP:11605"/>
        <dbReference type="ChEBI" id="CHEBI:15378"/>
        <dbReference type="ChEBI" id="CHEBI:30013"/>
        <dbReference type="ChEBI" id="CHEBI:30616"/>
        <dbReference type="ChEBI" id="CHEBI:61977"/>
        <dbReference type="ChEBI" id="CHEBI:456216"/>
        <dbReference type="EC" id="2.7.11.1"/>
    </reaction>
</comment>
<proteinExistence type="inferred from homology"/>
<dbReference type="GO" id="GO:0005524">
    <property type="term" value="F:ATP binding"/>
    <property type="evidence" value="ECO:0007669"/>
    <property type="project" value="UniProtKB-UniRule"/>
</dbReference>
<evidence type="ECO:0000256" key="8">
    <source>
        <dbReference type="ARBA" id="ARBA00022553"/>
    </source>
</evidence>
<dbReference type="InterPro" id="IPR017441">
    <property type="entry name" value="Protein_kinase_ATP_BS"/>
</dbReference>
<evidence type="ECO:0000259" key="25">
    <source>
        <dbReference type="PROSITE" id="PS50011"/>
    </source>
</evidence>
<evidence type="ECO:0000256" key="18">
    <source>
        <dbReference type="ARBA" id="ARBA00023136"/>
    </source>
</evidence>
<keyword evidence="20" id="KW-0325">Glycoprotein</keyword>
<dbReference type="Gene3D" id="3.80.10.10">
    <property type="entry name" value="Ribonuclease Inhibitor"/>
    <property type="match status" value="7"/>
</dbReference>
<feature type="signal peptide" evidence="24">
    <location>
        <begin position="1"/>
        <end position="19"/>
    </location>
</feature>
<keyword evidence="13" id="KW-0677">Repeat</keyword>
<comment type="similarity">
    <text evidence="3">Belongs to the protein kinase superfamily. Ser/Thr protein kinase family.</text>
</comment>
<evidence type="ECO:0000256" key="20">
    <source>
        <dbReference type="ARBA" id="ARBA00023180"/>
    </source>
</evidence>
<evidence type="ECO:0000256" key="4">
    <source>
        <dbReference type="ARBA" id="ARBA00009592"/>
    </source>
</evidence>
<dbReference type="FunFam" id="3.30.200.20:FF:000432">
    <property type="entry name" value="LRR receptor-like serine/threonine-protein kinase EFR"/>
    <property type="match status" value="2"/>
</dbReference>
<dbReference type="InterPro" id="IPR008271">
    <property type="entry name" value="Ser/Thr_kinase_AS"/>
</dbReference>
<comment type="similarity">
    <text evidence="4">Belongs to the RLP family.</text>
</comment>
<dbReference type="SMART" id="SM00220">
    <property type="entry name" value="S_TKc"/>
    <property type="match status" value="2"/>
</dbReference>
<dbReference type="PROSITE" id="PS00108">
    <property type="entry name" value="PROTEIN_KINASE_ST"/>
    <property type="match status" value="1"/>
</dbReference>
<evidence type="ECO:0000313" key="26">
    <source>
        <dbReference type="EMBL" id="KAF2556708.1"/>
    </source>
</evidence>
<dbReference type="SUPFAM" id="SSF56112">
    <property type="entry name" value="Protein kinase-like (PK-like)"/>
    <property type="match status" value="2"/>
</dbReference>
<keyword evidence="15" id="KW-0418">Kinase</keyword>
<dbReference type="PROSITE" id="PS50011">
    <property type="entry name" value="PROTEIN_KINASE_DOM"/>
    <property type="match status" value="2"/>
</dbReference>
<reference evidence="26" key="1">
    <citation type="submission" date="2019-12" db="EMBL/GenBank/DDBJ databases">
        <title>Genome sequencing and annotation of Brassica cretica.</title>
        <authorList>
            <person name="Studholme D.J."/>
            <person name="Sarris P.F."/>
        </authorList>
    </citation>
    <scope>NUCLEOTIDE SEQUENCE</scope>
    <source>
        <strain evidence="26">PFS-001/15</strain>
        <tissue evidence="26">Leaf</tissue>
    </source>
</reference>
<keyword evidence="19" id="KW-0675">Receptor</keyword>
<accession>A0A8S9HN33</accession>
<dbReference type="InterPro" id="IPR051809">
    <property type="entry name" value="Plant_receptor-like_S/T_kinase"/>
</dbReference>
<dbReference type="Pfam" id="PF08263">
    <property type="entry name" value="LRRNT_2"/>
    <property type="match status" value="1"/>
</dbReference>
<evidence type="ECO:0000256" key="22">
    <source>
        <dbReference type="ARBA" id="ARBA00048679"/>
    </source>
</evidence>
<comment type="subcellular location">
    <subcellularLocation>
        <location evidence="1">Cell membrane</location>
        <topology evidence="1">Single-pass membrane protein</topology>
    </subcellularLocation>
    <subcellularLocation>
        <location evidence="2">Membrane</location>
        <topology evidence="2">Single-pass type I membrane protein</topology>
    </subcellularLocation>
</comment>
<evidence type="ECO:0000256" key="23">
    <source>
        <dbReference type="PROSITE-ProRule" id="PRU10141"/>
    </source>
</evidence>
<dbReference type="Pfam" id="PF00069">
    <property type="entry name" value="Pkinase"/>
    <property type="match status" value="2"/>
</dbReference>
<keyword evidence="18" id="KW-0472">Membrane</keyword>
<evidence type="ECO:0000256" key="16">
    <source>
        <dbReference type="ARBA" id="ARBA00022840"/>
    </source>
</evidence>
<keyword evidence="6" id="KW-1003">Cell membrane</keyword>
<organism evidence="26 27">
    <name type="scientific">Brassica cretica</name>
    <name type="common">Mustard</name>
    <dbReference type="NCBI Taxonomy" id="69181"/>
    <lineage>
        <taxon>Eukaryota</taxon>
        <taxon>Viridiplantae</taxon>
        <taxon>Streptophyta</taxon>
        <taxon>Embryophyta</taxon>
        <taxon>Tracheophyta</taxon>
        <taxon>Spermatophyta</taxon>
        <taxon>Magnoliopsida</taxon>
        <taxon>eudicotyledons</taxon>
        <taxon>Gunneridae</taxon>
        <taxon>Pentapetalae</taxon>
        <taxon>rosids</taxon>
        <taxon>malvids</taxon>
        <taxon>Brassicales</taxon>
        <taxon>Brassicaceae</taxon>
        <taxon>Brassiceae</taxon>
        <taxon>Brassica</taxon>
    </lineage>
</organism>
<dbReference type="GO" id="GO:0004674">
    <property type="term" value="F:protein serine/threonine kinase activity"/>
    <property type="evidence" value="ECO:0007669"/>
    <property type="project" value="UniProtKB-KW"/>
</dbReference>